<evidence type="ECO:0000313" key="2">
    <source>
        <dbReference type="Proteomes" id="UP000467841"/>
    </source>
</evidence>
<dbReference type="AlphaFoldDB" id="A0A6D2KEE9"/>
<accession>A0A6D2KEE9</accession>
<name>A0A6D2KEE9_9BRAS</name>
<organism evidence="1 2">
    <name type="scientific">Microthlaspi erraticum</name>
    <dbReference type="NCBI Taxonomy" id="1685480"/>
    <lineage>
        <taxon>Eukaryota</taxon>
        <taxon>Viridiplantae</taxon>
        <taxon>Streptophyta</taxon>
        <taxon>Embryophyta</taxon>
        <taxon>Tracheophyta</taxon>
        <taxon>Spermatophyta</taxon>
        <taxon>Magnoliopsida</taxon>
        <taxon>eudicotyledons</taxon>
        <taxon>Gunneridae</taxon>
        <taxon>Pentapetalae</taxon>
        <taxon>rosids</taxon>
        <taxon>malvids</taxon>
        <taxon>Brassicales</taxon>
        <taxon>Brassicaceae</taxon>
        <taxon>Coluteocarpeae</taxon>
        <taxon>Microthlaspi</taxon>
    </lineage>
</organism>
<protein>
    <recommendedName>
        <fullName evidence="3">LisH domain-containing protein</fullName>
    </recommendedName>
</protein>
<evidence type="ECO:0008006" key="3">
    <source>
        <dbReference type="Google" id="ProtNLM"/>
    </source>
</evidence>
<sequence length="74" mass="8613">MDKVKHDEIMLLIRQYLVEHGMPSAVQALDKEEKKIANIDEFRSLVLRGDFEAAMKLFTDAQKTFNQTTLQILF</sequence>
<dbReference type="Proteomes" id="UP000467841">
    <property type="component" value="Unassembled WGS sequence"/>
</dbReference>
<keyword evidence="2" id="KW-1185">Reference proteome</keyword>
<gene>
    <name evidence="1" type="ORF">MERR_LOCUS37874</name>
</gene>
<dbReference type="EMBL" id="CACVBM020001451">
    <property type="protein sequence ID" value="CAA7050639.1"/>
    <property type="molecule type" value="Genomic_DNA"/>
</dbReference>
<reference evidence="1" key="1">
    <citation type="submission" date="2020-01" db="EMBL/GenBank/DDBJ databases">
        <authorList>
            <person name="Mishra B."/>
        </authorList>
    </citation>
    <scope>NUCLEOTIDE SEQUENCE [LARGE SCALE GENOMIC DNA]</scope>
</reference>
<proteinExistence type="predicted"/>
<comment type="caution">
    <text evidence="1">The sequence shown here is derived from an EMBL/GenBank/DDBJ whole genome shotgun (WGS) entry which is preliminary data.</text>
</comment>
<evidence type="ECO:0000313" key="1">
    <source>
        <dbReference type="EMBL" id="CAA7050639.1"/>
    </source>
</evidence>